<name>A0A9D3UEZ9_9ROSI</name>
<sequence>MDVPVSLKRKEKSASRQEKSESSSATIYKLIRWLQETCHILQEFVRQNNTR</sequence>
<dbReference type="AlphaFoldDB" id="A0A9D3UEZ9"/>
<evidence type="ECO:0000256" key="1">
    <source>
        <dbReference type="SAM" id="MobiDB-lite"/>
    </source>
</evidence>
<keyword evidence="3" id="KW-1185">Reference proteome</keyword>
<evidence type="ECO:0000313" key="2">
    <source>
        <dbReference type="EMBL" id="KAH1039230.1"/>
    </source>
</evidence>
<organism evidence="2 3">
    <name type="scientific">Gossypium stocksii</name>
    <dbReference type="NCBI Taxonomy" id="47602"/>
    <lineage>
        <taxon>Eukaryota</taxon>
        <taxon>Viridiplantae</taxon>
        <taxon>Streptophyta</taxon>
        <taxon>Embryophyta</taxon>
        <taxon>Tracheophyta</taxon>
        <taxon>Spermatophyta</taxon>
        <taxon>Magnoliopsida</taxon>
        <taxon>eudicotyledons</taxon>
        <taxon>Gunneridae</taxon>
        <taxon>Pentapetalae</taxon>
        <taxon>rosids</taxon>
        <taxon>malvids</taxon>
        <taxon>Malvales</taxon>
        <taxon>Malvaceae</taxon>
        <taxon>Malvoideae</taxon>
        <taxon>Gossypium</taxon>
    </lineage>
</organism>
<accession>A0A9D3UEZ9</accession>
<evidence type="ECO:0000313" key="3">
    <source>
        <dbReference type="Proteomes" id="UP000828251"/>
    </source>
</evidence>
<dbReference type="EMBL" id="JAIQCV010000012">
    <property type="protein sequence ID" value="KAH1039230.1"/>
    <property type="molecule type" value="Genomic_DNA"/>
</dbReference>
<feature type="compositionally biased region" description="Basic and acidic residues" evidence="1">
    <location>
        <begin position="12"/>
        <end position="21"/>
    </location>
</feature>
<comment type="caution">
    <text evidence="2">The sequence shown here is derived from an EMBL/GenBank/DDBJ whole genome shotgun (WGS) entry which is preliminary data.</text>
</comment>
<protein>
    <submittedName>
        <fullName evidence="2">Uncharacterized protein</fullName>
    </submittedName>
</protein>
<gene>
    <name evidence="2" type="ORF">J1N35_040973</name>
</gene>
<dbReference type="Proteomes" id="UP000828251">
    <property type="component" value="Unassembled WGS sequence"/>
</dbReference>
<feature type="non-terminal residue" evidence="2">
    <location>
        <position position="51"/>
    </location>
</feature>
<proteinExistence type="predicted"/>
<feature type="region of interest" description="Disordered" evidence="1">
    <location>
        <begin position="1"/>
        <end position="24"/>
    </location>
</feature>
<reference evidence="2 3" key="1">
    <citation type="journal article" date="2021" name="Plant Biotechnol. J.">
        <title>Multi-omics assisted identification of the key and species-specific regulatory components of drought-tolerant mechanisms in Gossypium stocksii.</title>
        <authorList>
            <person name="Yu D."/>
            <person name="Ke L."/>
            <person name="Zhang D."/>
            <person name="Wu Y."/>
            <person name="Sun Y."/>
            <person name="Mei J."/>
            <person name="Sun J."/>
            <person name="Sun Y."/>
        </authorList>
    </citation>
    <scope>NUCLEOTIDE SEQUENCE [LARGE SCALE GENOMIC DNA]</scope>
    <source>
        <strain evidence="3">cv. E1</strain>
        <tissue evidence="2">Leaf</tissue>
    </source>
</reference>